<feature type="non-terminal residue" evidence="1">
    <location>
        <position position="1"/>
    </location>
</feature>
<dbReference type="PANTHER" id="PTHR42928:SF3">
    <property type="entry name" value="UPF0065 PROTEIN YFLP"/>
    <property type="match status" value="1"/>
</dbReference>
<dbReference type="AlphaFoldDB" id="A0A381TC84"/>
<name>A0A381TC84_9ZZZZ</name>
<dbReference type="InterPro" id="IPR005064">
    <property type="entry name" value="BUG"/>
</dbReference>
<accession>A0A381TC84</accession>
<sequence>VDRLLGNNDSMWGMGGVVRRAGPAWLVAGALAAVGCGGGDLSDRAVGAMGPTAAGYPNGNIVLIAPANPGGGWDQTARQIQQVWTSAGTLGVPVEVVNRGGAGGTIGLAELVTRHRGDPQTLMVFGQVMLGAIRANDSPVTIADTVPLARLLNEYEVIAVPTSSSYQTLGDLIDDFRREPGRISWA</sequence>
<dbReference type="InterPro" id="IPR042100">
    <property type="entry name" value="Bug_dom1"/>
</dbReference>
<evidence type="ECO:0008006" key="2">
    <source>
        <dbReference type="Google" id="ProtNLM"/>
    </source>
</evidence>
<proteinExistence type="predicted"/>
<dbReference type="Gene3D" id="3.40.190.150">
    <property type="entry name" value="Bordetella uptake gene, domain 1"/>
    <property type="match status" value="1"/>
</dbReference>
<reference evidence="1" key="1">
    <citation type="submission" date="2018-05" db="EMBL/GenBank/DDBJ databases">
        <authorList>
            <person name="Lanie J.A."/>
            <person name="Ng W.-L."/>
            <person name="Kazmierczak K.M."/>
            <person name="Andrzejewski T.M."/>
            <person name="Davidsen T.M."/>
            <person name="Wayne K.J."/>
            <person name="Tettelin H."/>
            <person name="Glass J.I."/>
            <person name="Rusch D."/>
            <person name="Podicherti R."/>
            <person name="Tsui H.-C.T."/>
            <person name="Winkler M.E."/>
        </authorList>
    </citation>
    <scope>NUCLEOTIDE SEQUENCE</scope>
</reference>
<gene>
    <name evidence="1" type="ORF">METZ01_LOCUS66188</name>
</gene>
<protein>
    <recommendedName>
        <fullName evidence="2">Tripartite tricarboxylate transporter substrate binding protein</fullName>
    </recommendedName>
</protein>
<dbReference type="Gene3D" id="3.40.190.10">
    <property type="entry name" value="Periplasmic binding protein-like II"/>
    <property type="match status" value="1"/>
</dbReference>
<feature type="non-terminal residue" evidence="1">
    <location>
        <position position="186"/>
    </location>
</feature>
<evidence type="ECO:0000313" key="1">
    <source>
        <dbReference type="EMBL" id="SVA13334.1"/>
    </source>
</evidence>
<dbReference type="PANTHER" id="PTHR42928">
    <property type="entry name" value="TRICARBOXYLATE-BINDING PROTEIN"/>
    <property type="match status" value="1"/>
</dbReference>
<organism evidence="1">
    <name type="scientific">marine metagenome</name>
    <dbReference type="NCBI Taxonomy" id="408172"/>
    <lineage>
        <taxon>unclassified sequences</taxon>
        <taxon>metagenomes</taxon>
        <taxon>ecological metagenomes</taxon>
    </lineage>
</organism>
<dbReference type="EMBL" id="UINC01004304">
    <property type="protein sequence ID" value="SVA13334.1"/>
    <property type="molecule type" value="Genomic_DNA"/>
</dbReference>